<dbReference type="Proteomes" id="UP000472260">
    <property type="component" value="Unassembled WGS sequence"/>
</dbReference>
<sequence length="161" mass="18695">MQLAMVEGPDRLPADEGTQEVLCRKLCVLEADLSGVVTLISELSAHFVSINSEERTIFITFKTLEEIWKFSTYHKMGFLGQCMENLLMNQEFWLISLDQHSGIEISIKEETLNLMYKGFLMQEGKYIVLLGSPRMHLFDPKYSKNCNNVKYYLTVFYLNIF</sequence>
<reference evidence="1" key="2">
    <citation type="submission" date="2025-09" db="UniProtKB">
        <authorList>
            <consortium name="Ensembl"/>
        </authorList>
    </citation>
    <scope>IDENTIFICATION</scope>
</reference>
<gene>
    <name evidence="1" type="primary">LOC107660712</name>
</gene>
<evidence type="ECO:0000313" key="1">
    <source>
        <dbReference type="Ensembl" id="ENSSANP00000023546.1"/>
    </source>
</evidence>
<dbReference type="PANTHER" id="PTHR22647:SF3">
    <property type="entry name" value="SH3 DOMAIN AND TETRATRICOPEPTIDE REPEAT-CONTAINING PROTEIN 1"/>
    <property type="match status" value="1"/>
</dbReference>
<name>A0A671LYX7_9TELE</name>
<dbReference type="PANTHER" id="PTHR22647">
    <property type="entry name" value="SH3 DOMAIN AND TETRATRICOPEPTIDE REPEATS CONTAINING PROTEIN"/>
    <property type="match status" value="1"/>
</dbReference>
<proteinExistence type="predicted"/>
<dbReference type="Ensembl" id="ENSSANT00000025074.1">
    <property type="protein sequence ID" value="ENSSANP00000023546.1"/>
    <property type="gene ID" value="ENSSANG00000012122.1"/>
</dbReference>
<reference evidence="1" key="1">
    <citation type="submission" date="2025-08" db="UniProtKB">
        <authorList>
            <consortium name="Ensembl"/>
        </authorList>
    </citation>
    <scope>IDENTIFICATION</scope>
</reference>
<organism evidence="1 2">
    <name type="scientific">Sinocyclocheilus anshuiensis</name>
    <dbReference type="NCBI Taxonomy" id="1608454"/>
    <lineage>
        <taxon>Eukaryota</taxon>
        <taxon>Metazoa</taxon>
        <taxon>Chordata</taxon>
        <taxon>Craniata</taxon>
        <taxon>Vertebrata</taxon>
        <taxon>Euteleostomi</taxon>
        <taxon>Actinopterygii</taxon>
        <taxon>Neopterygii</taxon>
        <taxon>Teleostei</taxon>
        <taxon>Ostariophysi</taxon>
        <taxon>Cypriniformes</taxon>
        <taxon>Cyprinidae</taxon>
        <taxon>Cyprininae</taxon>
        <taxon>Sinocyclocheilus</taxon>
    </lineage>
</organism>
<evidence type="ECO:0000313" key="2">
    <source>
        <dbReference type="Proteomes" id="UP000472260"/>
    </source>
</evidence>
<accession>A0A671LYX7</accession>
<keyword evidence="2" id="KW-1185">Reference proteome</keyword>
<dbReference type="InterPro" id="IPR042772">
    <property type="entry name" value="SH3TC1/SH3TC2"/>
</dbReference>
<dbReference type="AlphaFoldDB" id="A0A671LYX7"/>
<protein>
    <submittedName>
        <fullName evidence="1">SH3 domain and tetratricopeptide repeat-containing protein 1-like</fullName>
    </submittedName>
</protein>